<evidence type="ECO:0000256" key="5">
    <source>
        <dbReference type="ARBA" id="ARBA00023077"/>
    </source>
</evidence>
<evidence type="ECO:0000256" key="10">
    <source>
        <dbReference type="SAM" id="SignalP"/>
    </source>
</evidence>
<dbReference type="AlphaFoldDB" id="A0A9D2FZ06"/>
<evidence type="ECO:0000256" key="2">
    <source>
        <dbReference type="ARBA" id="ARBA00022448"/>
    </source>
</evidence>
<dbReference type="Gene3D" id="2.170.130.10">
    <property type="entry name" value="TonB-dependent receptor, plug domain"/>
    <property type="match status" value="1"/>
</dbReference>
<comment type="similarity">
    <text evidence="8 9">Belongs to the TonB-dependent receptor family.</text>
</comment>
<dbReference type="InterPro" id="IPR012910">
    <property type="entry name" value="Plug_dom"/>
</dbReference>
<feature type="signal peptide" evidence="10">
    <location>
        <begin position="1"/>
        <end position="27"/>
    </location>
</feature>
<dbReference type="Pfam" id="PF00593">
    <property type="entry name" value="TonB_dep_Rec_b-barrel"/>
    <property type="match status" value="1"/>
</dbReference>
<evidence type="ECO:0000256" key="8">
    <source>
        <dbReference type="PROSITE-ProRule" id="PRU01360"/>
    </source>
</evidence>
<evidence type="ECO:0000256" key="6">
    <source>
        <dbReference type="ARBA" id="ARBA00023136"/>
    </source>
</evidence>
<dbReference type="InterPro" id="IPR036942">
    <property type="entry name" value="Beta-barrel_TonB_sf"/>
</dbReference>
<dbReference type="SUPFAM" id="SSF56935">
    <property type="entry name" value="Porins"/>
    <property type="match status" value="1"/>
</dbReference>
<dbReference type="InterPro" id="IPR023996">
    <property type="entry name" value="TonB-dep_OMP_SusC/RagA"/>
</dbReference>
<evidence type="ECO:0000256" key="7">
    <source>
        <dbReference type="ARBA" id="ARBA00023237"/>
    </source>
</evidence>
<feature type="domain" description="TonB-dependent receptor plug" evidence="12">
    <location>
        <begin position="118"/>
        <end position="233"/>
    </location>
</feature>
<dbReference type="InterPro" id="IPR000531">
    <property type="entry name" value="Beta-barrel_TonB"/>
</dbReference>
<dbReference type="GO" id="GO:0009279">
    <property type="term" value="C:cell outer membrane"/>
    <property type="evidence" value="ECO:0007669"/>
    <property type="project" value="UniProtKB-SubCell"/>
</dbReference>
<dbReference type="SUPFAM" id="SSF49464">
    <property type="entry name" value="Carboxypeptidase regulatory domain-like"/>
    <property type="match status" value="1"/>
</dbReference>
<sequence>MMKVRFQLPSRMLALLCGLFLTVGAFAQQITVKGLVKDSTGEPVIGATISDSNGKALAVSDFDGNFEVKANSGETLMVSYIGFVNQQVTAAPSVVVTMQDDAKQLEQVVVIGYGRAKKEDLTGSVTAMKPDDLSKGITNNASDMLVGKIAGVDVQVAAGNPGAGAQIRIRGGASLTASNDPLYVVDGLVIDNNTAKGMSNILAMINPTDIETFTVLKDASATAIYGSRASNGVIIITTKKGRAGQKPTFTYTGDITLSMVQKKYDMLTASEYRNLINNMTNADGTPAFSDSQKAGLGNYDTDWQDEIFRKAVSTNHSLSISGGLKNMPYRVSMGYQIGNGIIKTSWMRRFNASINLAPSFLDEHLQFNITAKYMYEKDRYADGGGAVGAAVSMDPTQPVYGSGSQYDYTGGWYQTLMANPGFSDPNWAYTTNSNSTQNPLALLETKKTIANASDFSGNVEVDYKIHGLEDLHIHASLGAQYTSTNQSDWISPYSYSNNYYGWDGMEYYWKYNIVGNAYLQYTKELGAHYIDVMAGAEQSHYHRSGYNEGQGTDRVTGAAYSPSLRSEKEWATHNSLVSYFGRLNYTLLDRYMLTATFRADGSSRFSEGNKWGYFPSVALAWKINNEKFLRNVSWLDELKFRAGWGMTGQQNGIDDFYYVPLYRVSNSYAQYPFGDTYYYTTRPNRYNPDLTWEKTTTWNAGLDFSALSGRFTANLDAYYRKTTDLLATVSIASGMNFGDELLQNVGSMENYGVELAFTVRPIVTKDFSWDISYNVGWNHNEITELTAGASDWVWCGDKISSGNNTRIQRNKVGEAMNSFYVYQQVYDENGKPIEGLYVDRDGDGQINDNDRYYYKSPTPDVIMGLTMKFLWKNWDFSTSFRASLGNYVYYDFLANRSGVSPSGLLRENFNNTTWEAVNLGFTGTTVTPCYLSDYFVRNASFLKCTNITLGYSFPALLTYAGEKYFSGRVYFTVQNPFIISDYDGLDPEVTSGIDGSAYPRPMSFQLGVNFNF</sequence>
<evidence type="ECO:0000256" key="1">
    <source>
        <dbReference type="ARBA" id="ARBA00004571"/>
    </source>
</evidence>
<name>A0A9D2FZ06_9BACT</name>
<dbReference type="InterPro" id="IPR039426">
    <property type="entry name" value="TonB-dep_rcpt-like"/>
</dbReference>
<evidence type="ECO:0000259" key="12">
    <source>
        <dbReference type="Pfam" id="PF07715"/>
    </source>
</evidence>
<gene>
    <name evidence="13" type="ORF">H9966_09685</name>
</gene>
<dbReference type="InterPro" id="IPR008969">
    <property type="entry name" value="CarboxyPept-like_regulatory"/>
</dbReference>
<comment type="subcellular location">
    <subcellularLocation>
        <location evidence="1 8">Cell outer membrane</location>
        <topology evidence="1 8">Multi-pass membrane protein</topology>
    </subcellularLocation>
</comment>
<keyword evidence="7 8" id="KW-0998">Cell outer membrane</keyword>
<dbReference type="NCBIfam" id="TIGR04056">
    <property type="entry name" value="OMP_RagA_SusC"/>
    <property type="match status" value="1"/>
</dbReference>
<dbReference type="NCBIfam" id="TIGR04057">
    <property type="entry name" value="SusC_RagA_signa"/>
    <property type="match status" value="1"/>
</dbReference>
<evidence type="ECO:0000313" key="14">
    <source>
        <dbReference type="Proteomes" id="UP000824055"/>
    </source>
</evidence>
<dbReference type="Gene3D" id="2.60.40.1120">
    <property type="entry name" value="Carboxypeptidase-like, regulatory domain"/>
    <property type="match status" value="1"/>
</dbReference>
<dbReference type="Gene3D" id="2.40.170.20">
    <property type="entry name" value="TonB-dependent receptor, beta-barrel domain"/>
    <property type="match status" value="1"/>
</dbReference>
<keyword evidence="2 8" id="KW-0813">Transport</keyword>
<keyword evidence="4 8" id="KW-0812">Transmembrane</keyword>
<proteinExistence type="inferred from homology"/>
<dbReference type="InterPro" id="IPR037066">
    <property type="entry name" value="Plug_dom_sf"/>
</dbReference>
<reference evidence="13" key="2">
    <citation type="submission" date="2021-04" db="EMBL/GenBank/DDBJ databases">
        <authorList>
            <person name="Gilroy R."/>
        </authorList>
    </citation>
    <scope>NUCLEOTIDE SEQUENCE</scope>
    <source>
        <strain evidence="13">ChiHecec3B27-8219</strain>
    </source>
</reference>
<dbReference type="Pfam" id="PF07715">
    <property type="entry name" value="Plug"/>
    <property type="match status" value="1"/>
</dbReference>
<evidence type="ECO:0000256" key="3">
    <source>
        <dbReference type="ARBA" id="ARBA00022452"/>
    </source>
</evidence>
<feature type="domain" description="TonB-dependent receptor-like beta-barrel" evidence="11">
    <location>
        <begin position="578"/>
        <end position="975"/>
    </location>
</feature>
<dbReference type="InterPro" id="IPR023997">
    <property type="entry name" value="TonB-dep_OMP_SusC/RagA_CS"/>
</dbReference>
<evidence type="ECO:0000256" key="9">
    <source>
        <dbReference type="RuleBase" id="RU003357"/>
    </source>
</evidence>
<keyword evidence="5 9" id="KW-0798">TonB box</keyword>
<evidence type="ECO:0000259" key="11">
    <source>
        <dbReference type="Pfam" id="PF00593"/>
    </source>
</evidence>
<feature type="chain" id="PRO_5038757408" evidence="10">
    <location>
        <begin position="28"/>
        <end position="1012"/>
    </location>
</feature>
<dbReference type="Proteomes" id="UP000824055">
    <property type="component" value="Unassembled WGS sequence"/>
</dbReference>
<evidence type="ECO:0000313" key="13">
    <source>
        <dbReference type="EMBL" id="HIZ70123.1"/>
    </source>
</evidence>
<evidence type="ECO:0000256" key="4">
    <source>
        <dbReference type="ARBA" id="ARBA00022692"/>
    </source>
</evidence>
<keyword evidence="3 8" id="KW-1134">Transmembrane beta strand</keyword>
<dbReference type="Pfam" id="PF13715">
    <property type="entry name" value="CarbopepD_reg_2"/>
    <property type="match status" value="1"/>
</dbReference>
<dbReference type="PROSITE" id="PS52016">
    <property type="entry name" value="TONB_DEPENDENT_REC_3"/>
    <property type="match status" value="1"/>
</dbReference>
<reference evidence="13" key="1">
    <citation type="journal article" date="2021" name="PeerJ">
        <title>Extensive microbial diversity within the chicken gut microbiome revealed by metagenomics and culture.</title>
        <authorList>
            <person name="Gilroy R."/>
            <person name="Ravi A."/>
            <person name="Getino M."/>
            <person name="Pursley I."/>
            <person name="Horton D.L."/>
            <person name="Alikhan N.F."/>
            <person name="Baker D."/>
            <person name="Gharbi K."/>
            <person name="Hall N."/>
            <person name="Watson M."/>
            <person name="Adriaenssens E.M."/>
            <person name="Foster-Nyarko E."/>
            <person name="Jarju S."/>
            <person name="Secka A."/>
            <person name="Antonio M."/>
            <person name="Oren A."/>
            <person name="Chaudhuri R.R."/>
            <person name="La Ragione R."/>
            <person name="Hildebrand F."/>
            <person name="Pallen M.J."/>
        </authorList>
    </citation>
    <scope>NUCLEOTIDE SEQUENCE</scope>
    <source>
        <strain evidence="13">ChiHecec3B27-8219</strain>
    </source>
</reference>
<keyword evidence="10" id="KW-0732">Signal</keyword>
<keyword evidence="13" id="KW-0675">Receptor</keyword>
<comment type="caution">
    <text evidence="13">The sequence shown here is derived from an EMBL/GenBank/DDBJ whole genome shotgun (WGS) entry which is preliminary data.</text>
</comment>
<accession>A0A9D2FZ06</accession>
<keyword evidence="6 8" id="KW-0472">Membrane</keyword>
<protein>
    <submittedName>
        <fullName evidence="13">TonB-dependent receptor</fullName>
    </submittedName>
</protein>
<organism evidence="13 14">
    <name type="scientific">Candidatus Prevotella avicola</name>
    <dbReference type="NCBI Taxonomy" id="2838738"/>
    <lineage>
        <taxon>Bacteria</taxon>
        <taxon>Pseudomonadati</taxon>
        <taxon>Bacteroidota</taxon>
        <taxon>Bacteroidia</taxon>
        <taxon>Bacteroidales</taxon>
        <taxon>Prevotellaceae</taxon>
        <taxon>Prevotella</taxon>
    </lineage>
</organism>
<dbReference type="EMBL" id="DXBE01000073">
    <property type="protein sequence ID" value="HIZ70123.1"/>
    <property type="molecule type" value="Genomic_DNA"/>
</dbReference>